<dbReference type="Proteomes" id="UP000268014">
    <property type="component" value="Unassembled WGS sequence"/>
</dbReference>
<protein>
    <submittedName>
        <fullName evidence="5">ZP domain-containing protein</fullName>
    </submittedName>
</protein>
<feature type="domain" description="Cuticlin C-terminal" evidence="2">
    <location>
        <begin position="2"/>
        <end position="65"/>
    </location>
</feature>
<dbReference type="Pfam" id="PF25301">
    <property type="entry name" value="CUT_C"/>
    <property type="match status" value="1"/>
</dbReference>
<keyword evidence="1" id="KW-0732">Signal</keyword>
<name>A0A0N4XBG8_HAEPC</name>
<dbReference type="AlphaFoldDB" id="A0A0N4XBG8"/>
<keyword evidence="4" id="KW-1185">Reference proteome</keyword>
<reference evidence="5" key="1">
    <citation type="submission" date="2017-02" db="UniProtKB">
        <authorList>
            <consortium name="WormBaseParasite"/>
        </authorList>
    </citation>
    <scope>IDENTIFICATION</scope>
</reference>
<evidence type="ECO:0000313" key="3">
    <source>
        <dbReference type="EMBL" id="VDO91650.1"/>
    </source>
</evidence>
<dbReference type="PANTHER" id="PTHR22907:SF17">
    <property type="entry name" value="ZP DOMAIN-CONTAINING PROTEIN"/>
    <property type="match status" value="1"/>
</dbReference>
<dbReference type="WBParaSite" id="HPLM_0002171301-mRNA-1">
    <property type="protein sequence ID" value="HPLM_0002171301-mRNA-1"/>
    <property type="gene ID" value="HPLM_0002171301"/>
</dbReference>
<dbReference type="OrthoDB" id="5861408at2759"/>
<proteinExistence type="predicted"/>
<reference evidence="3 4" key="2">
    <citation type="submission" date="2018-11" db="EMBL/GenBank/DDBJ databases">
        <authorList>
            <consortium name="Pathogen Informatics"/>
        </authorList>
    </citation>
    <scope>NUCLEOTIDE SEQUENCE [LARGE SCALE GENOMIC DNA]</scope>
    <source>
        <strain evidence="3 4">MHpl1</strain>
    </source>
</reference>
<dbReference type="InterPro" id="IPR057475">
    <property type="entry name" value="CUT_C"/>
</dbReference>
<evidence type="ECO:0000259" key="2">
    <source>
        <dbReference type="Pfam" id="PF25301"/>
    </source>
</evidence>
<evidence type="ECO:0000313" key="5">
    <source>
        <dbReference type="WBParaSite" id="HPLM_0002171301-mRNA-1"/>
    </source>
</evidence>
<accession>A0A0N4XBG8</accession>
<dbReference type="InterPro" id="IPR051962">
    <property type="entry name" value="Cuticlin"/>
</dbReference>
<dbReference type="EMBL" id="UZAF01023901">
    <property type="protein sequence ID" value="VDO91650.1"/>
    <property type="molecule type" value="Genomic_DNA"/>
</dbReference>
<organism evidence="5">
    <name type="scientific">Haemonchus placei</name>
    <name type="common">Barber's pole worm</name>
    <dbReference type="NCBI Taxonomy" id="6290"/>
    <lineage>
        <taxon>Eukaryota</taxon>
        <taxon>Metazoa</taxon>
        <taxon>Ecdysozoa</taxon>
        <taxon>Nematoda</taxon>
        <taxon>Chromadorea</taxon>
        <taxon>Rhabditida</taxon>
        <taxon>Rhabditina</taxon>
        <taxon>Rhabditomorpha</taxon>
        <taxon>Strongyloidea</taxon>
        <taxon>Trichostrongylidae</taxon>
        <taxon>Haemonchus</taxon>
    </lineage>
</organism>
<evidence type="ECO:0000313" key="4">
    <source>
        <dbReference type="Proteomes" id="UP000268014"/>
    </source>
</evidence>
<evidence type="ECO:0000256" key="1">
    <source>
        <dbReference type="ARBA" id="ARBA00022729"/>
    </source>
</evidence>
<dbReference type="PANTHER" id="PTHR22907">
    <property type="entry name" value="GH04558P"/>
    <property type="match status" value="1"/>
</dbReference>
<sequence length="105" mass="11526">MDGPLVGTVLLGQVVFHQWSCENEHNACLIVHSCSVVGSETKHKLMDADGCSKDPKILPDLNYISPVRFSWSFVNLPMAVSSASQSVNVFPLRTLIANKANRNRS</sequence>
<gene>
    <name evidence="3" type="ORF">HPLM_LOCUS21702</name>
</gene>